<organism evidence="1 2">
    <name type="scientific">Tanacetum coccineum</name>
    <dbReference type="NCBI Taxonomy" id="301880"/>
    <lineage>
        <taxon>Eukaryota</taxon>
        <taxon>Viridiplantae</taxon>
        <taxon>Streptophyta</taxon>
        <taxon>Embryophyta</taxon>
        <taxon>Tracheophyta</taxon>
        <taxon>Spermatophyta</taxon>
        <taxon>Magnoliopsida</taxon>
        <taxon>eudicotyledons</taxon>
        <taxon>Gunneridae</taxon>
        <taxon>Pentapetalae</taxon>
        <taxon>asterids</taxon>
        <taxon>campanulids</taxon>
        <taxon>Asterales</taxon>
        <taxon>Asteraceae</taxon>
        <taxon>Asteroideae</taxon>
        <taxon>Anthemideae</taxon>
        <taxon>Anthemidinae</taxon>
        <taxon>Tanacetum</taxon>
    </lineage>
</organism>
<evidence type="ECO:0000313" key="1">
    <source>
        <dbReference type="EMBL" id="GJS65653.1"/>
    </source>
</evidence>
<accession>A0ABQ4XJX2</accession>
<dbReference type="Proteomes" id="UP001151760">
    <property type="component" value="Unassembled WGS sequence"/>
</dbReference>
<proteinExistence type="predicted"/>
<keyword evidence="2" id="KW-1185">Reference proteome</keyword>
<feature type="non-terminal residue" evidence="1">
    <location>
        <position position="45"/>
    </location>
</feature>
<evidence type="ECO:0000313" key="2">
    <source>
        <dbReference type="Proteomes" id="UP001151760"/>
    </source>
</evidence>
<reference evidence="1" key="2">
    <citation type="submission" date="2022-01" db="EMBL/GenBank/DDBJ databases">
        <authorList>
            <person name="Yamashiro T."/>
            <person name="Shiraishi A."/>
            <person name="Satake H."/>
            <person name="Nakayama K."/>
        </authorList>
    </citation>
    <scope>NUCLEOTIDE SEQUENCE</scope>
</reference>
<protein>
    <submittedName>
        <fullName evidence="1">Uncharacterized protein</fullName>
    </submittedName>
</protein>
<name>A0ABQ4XJX2_9ASTR</name>
<dbReference type="EMBL" id="BQNB010009593">
    <property type="protein sequence ID" value="GJS65653.1"/>
    <property type="molecule type" value="Genomic_DNA"/>
</dbReference>
<comment type="caution">
    <text evidence="1">The sequence shown here is derived from an EMBL/GenBank/DDBJ whole genome shotgun (WGS) entry which is preliminary data.</text>
</comment>
<reference evidence="1" key="1">
    <citation type="journal article" date="2022" name="Int. J. Mol. Sci.">
        <title>Draft Genome of Tanacetum Coccineum: Genomic Comparison of Closely Related Tanacetum-Family Plants.</title>
        <authorList>
            <person name="Yamashiro T."/>
            <person name="Shiraishi A."/>
            <person name="Nakayama K."/>
            <person name="Satake H."/>
        </authorList>
    </citation>
    <scope>NUCLEOTIDE SEQUENCE</scope>
</reference>
<gene>
    <name evidence="1" type="ORF">Tco_0680217</name>
</gene>
<sequence>MIREGNSIRYEDYEWYDTIEDSELKEEALINKGILEESMNGEEDS</sequence>